<proteinExistence type="predicted"/>
<dbReference type="Pfam" id="PF00266">
    <property type="entry name" value="Aminotran_5"/>
    <property type="match status" value="1"/>
</dbReference>
<comment type="caution">
    <text evidence="3">The sequence shown here is derived from an EMBL/GenBank/DDBJ whole genome shotgun (WGS) entry which is preliminary data.</text>
</comment>
<dbReference type="InterPro" id="IPR015421">
    <property type="entry name" value="PyrdxlP-dep_Trfase_major"/>
</dbReference>
<keyword evidence="1" id="KW-0663">Pyridoxal phosphate</keyword>
<keyword evidence="3" id="KW-0808">Transferase</keyword>
<organism evidence="3 4">
    <name type="scientific">Candidatus Nitrobium versatile</name>
    <dbReference type="NCBI Taxonomy" id="2884831"/>
    <lineage>
        <taxon>Bacteria</taxon>
        <taxon>Pseudomonadati</taxon>
        <taxon>Nitrospirota</taxon>
        <taxon>Nitrospiria</taxon>
        <taxon>Nitrospirales</taxon>
        <taxon>Nitrospiraceae</taxon>
        <taxon>Candidatus Nitrobium</taxon>
    </lineage>
</organism>
<evidence type="ECO:0000256" key="1">
    <source>
        <dbReference type="ARBA" id="ARBA00022898"/>
    </source>
</evidence>
<dbReference type="PANTHER" id="PTHR43586">
    <property type="entry name" value="CYSTEINE DESULFURASE"/>
    <property type="match status" value="1"/>
</dbReference>
<dbReference type="InterPro" id="IPR015422">
    <property type="entry name" value="PyrdxlP-dep_Trfase_small"/>
</dbReference>
<reference evidence="3" key="2">
    <citation type="submission" date="2021-08" db="EMBL/GenBank/DDBJ databases">
        <authorList>
            <person name="Dalcin Martins P."/>
        </authorList>
    </citation>
    <scope>NUCLEOTIDE SEQUENCE</scope>
    <source>
        <strain evidence="3">MAG_39</strain>
    </source>
</reference>
<evidence type="ECO:0000313" key="4">
    <source>
        <dbReference type="Proteomes" id="UP000705867"/>
    </source>
</evidence>
<protein>
    <submittedName>
        <fullName evidence="3">Aminotransferase class V-fold PLP-dependent enzyme</fullName>
    </submittedName>
</protein>
<evidence type="ECO:0000259" key="2">
    <source>
        <dbReference type="Pfam" id="PF00266"/>
    </source>
</evidence>
<reference evidence="3" key="1">
    <citation type="journal article" date="2021" name="bioRxiv">
        <title>Unraveling nitrogen, sulfur and carbon metabolic pathways and microbial community transcriptional responses to substrate deprivation and toxicity stresses in a bioreactor mimicking anoxic brackish coastal sediment conditions.</title>
        <authorList>
            <person name="Martins P.D."/>
            <person name="Echeveste M.J."/>
            <person name="Arshad A."/>
            <person name="Kurth J."/>
            <person name="Ouboter H."/>
            <person name="Jetten M.S.M."/>
            <person name="Welte C.U."/>
        </authorList>
    </citation>
    <scope>NUCLEOTIDE SEQUENCE</scope>
    <source>
        <strain evidence="3">MAG_39</strain>
    </source>
</reference>
<dbReference type="Proteomes" id="UP000705867">
    <property type="component" value="Unassembled WGS sequence"/>
</dbReference>
<evidence type="ECO:0000313" key="3">
    <source>
        <dbReference type="EMBL" id="MBZ0157989.1"/>
    </source>
</evidence>
<feature type="domain" description="Aminotransferase class V" evidence="2">
    <location>
        <begin position="16"/>
        <end position="344"/>
    </location>
</feature>
<dbReference type="PANTHER" id="PTHR43586:SF15">
    <property type="entry name" value="BLR3095 PROTEIN"/>
    <property type="match status" value="1"/>
</dbReference>
<dbReference type="GO" id="GO:0008483">
    <property type="term" value="F:transaminase activity"/>
    <property type="evidence" value="ECO:0007669"/>
    <property type="project" value="UniProtKB-KW"/>
</dbReference>
<accession>A0A953M2X8</accession>
<dbReference type="SUPFAM" id="SSF53383">
    <property type="entry name" value="PLP-dependent transferases"/>
    <property type="match status" value="1"/>
</dbReference>
<keyword evidence="3" id="KW-0032">Aminotransferase</keyword>
<dbReference type="InterPro" id="IPR000192">
    <property type="entry name" value="Aminotrans_V_dom"/>
</dbReference>
<dbReference type="InterPro" id="IPR015424">
    <property type="entry name" value="PyrdxlP-dep_Trfase"/>
</dbReference>
<sequence length="377" mass="42173">MDPLTGGFRLKEGLLYLNHAGVSPWPERTARAVQRFAEENMLQGSVDYLRWLGIEAGLRRKAKELINAPSADDIALLKNTSEALSVVAYGLDWKKGDTVVGSNQEFPSNRIVWESLALKGVEFREADLRGAARPEDALFGQVDTRTRLISVSSVQFATGLRMDLPRIGAFCKEKGILFCVDAIQSIGAVRCDVQEMHADFVMADGHKWMLGPEGLALFYTSPAARDLLRLTQYGWHMVERAGDFDRREWSIEKSARRFECGSPNMLGIHALEASLSLLLEKGMEQVEREVIARSRYLIDRILSLPELELLSPPEPGRYAGIVTFSHRSTDTDALYRHLTRNGVVCAPRGGGIRLSPHFYTPYAHLDRVLELALSYIP</sequence>
<dbReference type="Gene3D" id="3.90.1150.10">
    <property type="entry name" value="Aspartate Aminotransferase, domain 1"/>
    <property type="match status" value="1"/>
</dbReference>
<dbReference type="AlphaFoldDB" id="A0A953M2X8"/>
<gene>
    <name evidence="3" type="ORF">K8I29_17470</name>
</gene>
<dbReference type="EMBL" id="JAIOIV010000132">
    <property type="protein sequence ID" value="MBZ0157989.1"/>
    <property type="molecule type" value="Genomic_DNA"/>
</dbReference>
<name>A0A953M2X8_9BACT</name>
<dbReference type="Gene3D" id="3.40.640.10">
    <property type="entry name" value="Type I PLP-dependent aspartate aminotransferase-like (Major domain)"/>
    <property type="match status" value="1"/>
</dbReference>